<keyword evidence="9" id="KW-1185">Reference proteome</keyword>
<dbReference type="PANTHER" id="PTHR46395:SF1">
    <property type="entry name" value="ADP-RIBOSYLATION FACTOR GTPASE-ACTIVATING PROTEIN 1"/>
    <property type="match status" value="1"/>
</dbReference>
<sequence>RRGMASPRTRRVLKDLRPNDDNNHCFECAAGNPQWVSVSYGIWICLECSGLHRGLGVHLSFVRSVTMDKWKDSELNKMKVGGNQRARDFFESQPDYKEKWSLTEKYNSRAAALLRDKVLAESEGREWSAATSSARNFTPTLSGASFAASNRSSNNSSSASLSQFYGGGGSSGNFASSNSYNDGGDNNGGGGGGSYSSGGGFQSENRYQGFGNTASQPQRAADNDLLAGAMSGLSMGWGMLSRGAQQAAGIAKEMGATAAAKASELHTDISRDGGLLSGVSSKASELAGGLSSMVKSSSLQGFSNMLPKTYGGYEDMNSPAGDTNRSGGFGNNESRGGGVQKNYGGDLNSWNEMDGEDSHNSFNDSFASEKSNSSTSVKKTAMKPKKDPSSAAKKSPSTTTGAKESNLISLDSPSKEERPATIPPPPKKAPSTINAFEASVGRPAATAAKPAAAAAPKKEKGWDDDAWDLLND</sequence>
<feature type="compositionally biased region" description="Polar residues" evidence="6">
    <location>
        <begin position="360"/>
        <end position="378"/>
    </location>
</feature>
<evidence type="ECO:0000256" key="4">
    <source>
        <dbReference type="ARBA" id="ARBA00022833"/>
    </source>
</evidence>
<reference evidence="8" key="1">
    <citation type="submission" date="2023-10" db="EMBL/GenBank/DDBJ databases">
        <title>Genome assembly of Pristionchus species.</title>
        <authorList>
            <person name="Yoshida K."/>
            <person name="Sommer R.J."/>
        </authorList>
    </citation>
    <scope>NUCLEOTIDE SEQUENCE</scope>
    <source>
        <strain evidence="8">RS5133</strain>
    </source>
</reference>
<evidence type="ECO:0000259" key="7">
    <source>
        <dbReference type="PROSITE" id="PS50115"/>
    </source>
</evidence>
<dbReference type="GO" id="GO:0032012">
    <property type="term" value="P:regulation of ARF protein signal transduction"/>
    <property type="evidence" value="ECO:0007669"/>
    <property type="project" value="TreeGrafter"/>
</dbReference>
<feature type="region of interest" description="Disordered" evidence="6">
    <location>
        <begin position="176"/>
        <end position="217"/>
    </location>
</feature>
<dbReference type="PROSITE" id="PS50115">
    <property type="entry name" value="ARFGAP"/>
    <property type="match status" value="1"/>
</dbReference>
<feature type="non-terminal residue" evidence="8">
    <location>
        <position position="1"/>
    </location>
</feature>
<dbReference type="Gene3D" id="1.10.220.150">
    <property type="entry name" value="Arf GTPase activating protein"/>
    <property type="match status" value="1"/>
</dbReference>
<dbReference type="GO" id="GO:0000139">
    <property type="term" value="C:Golgi membrane"/>
    <property type="evidence" value="ECO:0007669"/>
    <property type="project" value="TreeGrafter"/>
</dbReference>
<dbReference type="CDD" id="cd08830">
    <property type="entry name" value="ArfGap_ArfGap1"/>
    <property type="match status" value="1"/>
</dbReference>
<proteinExistence type="predicted"/>
<dbReference type="InterPro" id="IPR037278">
    <property type="entry name" value="ARFGAP/RecO"/>
</dbReference>
<dbReference type="InterPro" id="IPR038508">
    <property type="entry name" value="ArfGAP_dom_sf"/>
</dbReference>
<feature type="compositionally biased region" description="Gly residues" evidence="6">
    <location>
        <begin position="327"/>
        <end position="339"/>
    </location>
</feature>
<evidence type="ECO:0000256" key="1">
    <source>
        <dbReference type="ARBA" id="ARBA00022468"/>
    </source>
</evidence>
<evidence type="ECO:0000256" key="6">
    <source>
        <dbReference type="SAM" id="MobiDB-lite"/>
    </source>
</evidence>
<comment type="caution">
    <text evidence="8">The sequence shown here is derived from an EMBL/GenBank/DDBJ whole genome shotgun (WGS) entry which is preliminary data.</text>
</comment>
<dbReference type="GO" id="GO:0008270">
    <property type="term" value="F:zinc ion binding"/>
    <property type="evidence" value="ECO:0007669"/>
    <property type="project" value="UniProtKB-KW"/>
</dbReference>
<feature type="compositionally biased region" description="Low complexity" evidence="6">
    <location>
        <begin position="443"/>
        <end position="455"/>
    </location>
</feature>
<dbReference type="InterPro" id="IPR001164">
    <property type="entry name" value="ArfGAP_dom"/>
</dbReference>
<dbReference type="PANTHER" id="PTHR46395">
    <property type="entry name" value="ADP-RIBOSYLATION FACTOR GTPASE-ACTIVATING PROTEIN 1"/>
    <property type="match status" value="1"/>
</dbReference>
<keyword evidence="2" id="KW-0479">Metal-binding</keyword>
<evidence type="ECO:0000256" key="5">
    <source>
        <dbReference type="PROSITE-ProRule" id="PRU00288"/>
    </source>
</evidence>
<dbReference type="GO" id="GO:0030100">
    <property type="term" value="P:regulation of endocytosis"/>
    <property type="evidence" value="ECO:0007669"/>
    <property type="project" value="TreeGrafter"/>
</dbReference>
<dbReference type="EMBL" id="BTSY01000005">
    <property type="protein sequence ID" value="GMT30214.1"/>
    <property type="molecule type" value="Genomic_DNA"/>
</dbReference>
<dbReference type="Proteomes" id="UP001432322">
    <property type="component" value="Unassembled WGS sequence"/>
</dbReference>
<keyword evidence="4" id="KW-0862">Zinc</keyword>
<dbReference type="SUPFAM" id="SSF57863">
    <property type="entry name" value="ArfGap/RecO-like zinc finger"/>
    <property type="match status" value="1"/>
</dbReference>
<gene>
    <name evidence="8" type="ORF">PFISCL1PPCAC_21511</name>
</gene>
<evidence type="ECO:0000313" key="8">
    <source>
        <dbReference type="EMBL" id="GMT30214.1"/>
    </source>
</evidence>
<dbReference type="Pfam" id="PF01412">
    <property type="entry name" value="ArfGap"/>
    <property type="match status" value="1"/>
</dbReference>
<feature type="compositionally biased region" description="Gly residues" evidence="6">
    <location>
        <begin position="185"/>
        <end position="201"/>
    </location>
</feature>
<dbReference type="PRINTS" id="PR00405">
    <property type="entry name" value="REVINTRACTNG"/>
</dbReference>
<evidence type="ECO:0000256" key="2">
    <source>
        <dbReference type="ARBA" id="ARBA00022723"/>
    </source>
</evidence>
<evidence type="ECO:0000313" key="9">
    <source>
        <dbReference type="Proteomes" id="UP001432322"/>
    </source>
</evidence>
<feature type="region of interest" description="Disordered" evidence="6">
    <location>
        <begin position="313"/>
        <end position="472"/>
    </location>
</feature>
<organism evidence="8 9">
    <name type="scientific">Pristionchus fissidentatus</name>
    <dbReference type="NCBI Taxonomy" id="1538716"/>
    <lineage>
        <taxon>Eukaryota</taxon>
        <taxon>Metazoa</taxon>
        <taxon>Ecdysozoa</taxon>
        <taxon>Nematoda</taxon>
        <taxon>Chromadorea</taxon>
        <taxon>Rhabditida</taxon>
        <taxon>Rhabditina</taxon>
        <taxon>Diplogasteromorpha</taxon>
        <taxon>Diplogasteroidea</taxon>
        <taxon>Neodiplogasteridae</taxon>
        <taxon>Pristionchus</taxon>
    </lineage>
</organism>
<accession>A0AAV5WDW5</accession>
<feature type="domain" description="Arf-GAP" evidence="7">
    <location>
        <begin position="10"/>
        <end position="127"/>
    </location>
</feature>
<name>A0AAV5WDW5_9BILA</name>
<keyword evidence="1" id="KW-0343">GTPase activation</keyword>
<protein>
    <recommendedName>
        <fullName evidence="7">Arf-GAP domain-containing protein</fullName>
    </recommendedName>
</protein>
<dbReference type="AlphaFoldDB" id="A0AAV5WDW5"/>
<dbReference type="FunFam" id="1.10.220.150:FF:000014">
    <property type="entry name" value="ADP-ribosylation factor GTPase-activating protein"/>
    <property type="match status" value="1"/>
</dbReference>
<feature type="compositionally biased region" description="Polar residues" evidence="6">
    <location>
        <begin position="202"/>
        <end position="217"/>
    </location>
</feature>
<feature type="compositionally biased region" description="Low complexity" evidence="6">
    <location>
        <begin position="389"/>
        <end position="403"/>
    </location>
</feature>
<evidence type="ECO:0000256" key="3">
    <source>
        <dbReference type="ARBA" id="ARBA00022771"/>
    </source>
</evidence>
<dbReference type="GO" id="GO:0005096">
    <property type="term" value="F:GTPase activator activity"/>
    <property type="evidence" value="ECO:0007669"/>
    <property type="project" value="UniProtKB-KW"/>
</dbReference>
<dbReference type="SMART" id="SM00105">
    <property type="entry name" value="ArfGap"/>
    <property type="match status" value="1"/>
</dbReference>
<keyword evidence="3 5" id="KW-0863">Zinc-finger</keyword>